<comment type="caution">
    <text evidence="2">The sequence shown here is derived from an EMBL/GenBank/DDBJ whole genome shotgun (WGS) entry which is preliminary data.</text>
</comment>
<feature type="compositionally biased region" description="Polar residues" evidence="1">
    <location>
        <begin position="205"/>
        <end position="217"/>
    </location>
</feature>
<feature type="region of interest" description="Disordered" evidence="1">
    <location>
        <begin position="203"/>
        <end position="223"/>
    </location>
</feature>
<evidence type="ECO:0000313" key="2">
    <source>
        <dbReference type="EMBL" id="SMP43302.1"/>
    </source>
</evidence>
<reference evidence="2 3" key="1">
    <citation type="submission" date="2017-05" db="EMBL/GenBank/DDBJ databases">
        <authorList>
            <person name="Varghese N."/>
            <person name="Submissions S."/>
        </authorList>
    </citation>
    <scope>NUCLEOTIDE SEQUENCE [LARGE SCALE GENOMIC DNA]</scope>
    <source>
        <strain evidence="2 3">DSM 25457</strain>
    </source>
</reference>
<protein>
    <submittedName>
        <fullName evidence="2">Uncharacterized protein</fullName>
    </submittedName>
</protein>
<evidence type="ECO:0000256" key="1">
    <source>
        <dbReference type="SAM" id="MobiDB-lite"/>
    </source>
</evidence>
<gene>
    <name evidence="2" type="ORF">SAMN06265222_101915</name>
</gene>
<keyword evidence="3" id="KW-1185">Reference proteome</keyword>
<organism evidence="2 3">
    <name type="scientific">Neorhodopirellula lusitana</name>
    <dbReference type="NCBI Taxonomy" id="445327"/>
    <lineage>
        <taxon>Bacteria</taxon>
        <taxon>Pseudomonadati</taxon>
        <taxon>Planctomycetota</taxon>
        <taxon>Planctomycetia</taxon>
        <taxon>Pirellulales</taxon>
        <taxon>Pirellulaceae</taxon>
        <taxon>Neorhodopirellula</taxon>
    </lineage>
</organism>
<accession>A0ABY1PVG2</accession>
<name>A0ABY1PVG2_9BACT</name>
<feature type="region of interest" description="Disordered" evidence="1">
    <location>
        <begin position="99"/>
        <end position="120"/>
    </location>
</feature>
<dbReference type="Proteomes" id="UP001158067">
    <property type="component" value="Unassembled WGS sequence"/>
</dbReference>
<evidence type="ECO:0000313" key="3">
    <source>
        <dbReference type="Proteomes" id="UP001158067"/>
    </source>
</evidence>
<proteinExistence type="predicted"/>
<dbReference type="EMBL" id="FXUG01000001">
    <property type="protein sequence ID" value="SMP43302.1"/>
    <property type="molecule type" value="Genomic_DNA"/>
</dbReference>
<sequence length="223" mass="24329">MPQAINIRRSAAASRNSRGAALFSSLGRQPQELLDPVPASREAANFFCLGRQPQDCFRFGQRSRVLATTQPGLQSSVAKFALPHFSLVVSDVHSPALPDTCSARPQEQAIRGGKRKSMVDDQRWPQIQPGTSACYRILVEGELSEEWSGRLGGMRIQTSSTDNQPTMTTLSGQVQDQAALMGVLNSLYELRYKILSVNCEPCNGANENSTTKNQTLGEASDSR</sequence>